<dbReference type="InterPro" id="IPR010982">
    <property type="entry name" value="Lambda_DNA-bd_dom_sf"/>
</dbReference>
<dbReference type="Proteomes" id="UP000252254">
    <property type="component" value="Unassembled WGS sequence"/>
</dbReference>
<dbReference type="SUPFAM" id="SSF47413">
    <property type="entry name" value="lambda repressor-like DNA-binding domains"/>
    <property type="match status" value="1"/>
</dbReference>
<evidence type="ECO:0000313" key="4">
    <source>
        <dbReference type="Proteomes" id="UP000252254"/>
    </source>
</evidence>
<name>A0A366DZE4_9BACI</name>
<comment type="caution">
    <text evidence="3">The sequence shown here is derived from an EMBL/GenBank/DDBJ whole genome shotgun (WGS) entry which is preliminary data.</text>
</comment>
<evidence type="ECO:0000313" key="3">
    <source>
        <dbReference type="EMBL" id="RBO95417.1"/>
    </source>
</evidence>
<dbReference type="InterPro" id="IPR001387">
    <property type="entry name" value="Cro/C1-type_HTH"/>
</dbReference>
<dbReference type="PANTHER" id="PTHR46558:SF11">
    <property type="entry name" value="HTH-TYPE TRANSCRIPTIONAL REGULATOR XRE"/>
    <property type="match status" value="1"/>
</dbReference>
<accession>A0A366DZE4</accession>
<dbReference type="EMBL" id="QNRI01000008">
    <property type="protein sequence ID" value="RBO95417.1"/>
    <property type="molecule type" value="Genomic_DNA"/>
</dbReference>
<dbReference type="PANTHER" id="PTHR46558">
    <property type="entry name" value="TRACRIPTIONAL REGULATORY PROTEIN-RELATED-RELATED"/>
    <property type="match status" value="1"/>
</dbReference>
<feature type="domain" description="HTH cro/C1-type" evidence="2">
    <location>
        <begin position="10"/>
        <end position="64"/>
    </location>
</feature>
<evidence type="ECO:0000256" key="1">
    <source>
        <dbReference type="ARBA" id="ARBA00023125"/>
    </source>
</evidence>
<keyword evidence="1 3" id="KW-0238">DNA-binding</keyword>
<dbReference type="CDD" id="cd00093">
    <property type="entry name" value="HTH_XRE"/>
    <property type="match status" value="1"/>
</dbReference>
<dbReference type="Gene3D" id="1.10.260.40">
    <property type="entry name" value="lambda repressor-like DNA-binding domains"/>
    <property type="match status" value="1"/>
</dbReference>
<dbReference type="Pfam" id="PF01381">
    <property type="entry name" value="HTH_3"/>
    <property type="match status" value="1"/>
</dbReference>
<dbReference type="AlphaFoldDB" id="A0A366DZE4"/>
<evidence type="ECO:0000259" key="2">
    <source>
        <dbReference type="PROSITE" id="PS50943"/>
    </source>
</evidence>
<dbReference type="SMART" id="SM00530">
    <property type="entry name" value="HTH_XRE"/>
    <property type="match status" value="1"/>
</dbReference>
<proteinExistence type="predicted"/>
<reference evidence="3 4" key="1">
    <citation type="submission" date="2018-06" db="EMBL/GenBank/DDBJ databases">
        <title>Genomic Encyclopedia of Type Strains, Phase IV (KMG-IV): sequencing the most valuable type-strain genomes for metagenomic binning, comparative biology and taxonomic classification.</title>
        <authorList>
            <person name="Goeker M."/>
        </authorList>
    </citation>
    <scope>NUCLEOTIDE SEQUENCE [LARGE SCALE GENOMIC DNA]</scope>
    <source>
        <strain evidence="3 4">DSM 15140</strain>
    </source>
</reference>
<keyword evidence="4" id="KW-1185">Reference proteome</keyword>
<dbReference type="GO" id="GO:0003677">
    <property type="term" value="F:DNA binding"/>
    <property type="evidence" value="ECO:0007669"/>
    <property type="project" value="UniProtKB-KW"/>
</dbReference>
<dbReference type="STRING" id="200904.GCA_900168775_02903"/>
<gene>
    <name evidence="3" type="ORF">DES48_108130</name>
</gene>
<organism evidence="3 4">
    <name type="scientific">Paraliobacillus ryukyuensis</name>
    <dbReference type="NCBI Taxonomy" id="200904"/>
    <lineage>
        <taxon>Bacteria</taxon>
        <taxon>Bacillati</taxon>
        <taxon>Bacillota</taxon>
        <taxon>Bacilli</taxon>
        <taxon>Bacillales</taxon>
        <taxon>Bacillaceae</taxon>
        <taxon>Paraliobacillus</taxon>
    </lineage>
</organism>
<dbReference type="RefSeq" id="WP_113869445.1">
    <property type="nucleotide sequence ID" value="NZ_BAABQN010000015.1"/>
</dbReference>
<dbReference type="OrthoDB" id="9812495at2"/>
<protein>
    <submittedName>
        <fullName evidence="3">DNA-binding XRE family transcriptional regulator</fullName>
    </submittedName>
</protein>
<dbReference type="PROSITE" id="PS50943">
    <property type="entry name" value="HTH_CROC1"/>
    <property type="match status" value="1"/>
</dbReference>
<sequence length="141" mass="16707">MITTQLATNIRYYRNKQQWTQQELADKLNISRSVIAKWENGDVTPDLLSTVKLSKLFEQTIDHLVGQKSYHDEQLSEYQQLYDAKVNLSVNSDKELSSIIDYIYKHPLFREQIEQMRKLPVKRQRAVHRMLKSIISEAKRL</sequence>